<evidence type="ECO:0000256" key="5">
    <source>
        <dbReference type="PIRSR" id="PIRSR602403-1"/>
    </source>
</evidence>
<evidence type="ECO:0000313" key="7">
    <source>
        <dbReference type="EMBL" id="OAD06210.1"/>
    </source>
</evidence>
<evidence type="ECO:0000256" key="4">
    <source>
        <dbReference type="ARBA" id="ARBA00023004"/>
    </source>
</evidence>
<dbReference type="Pfam" id="PF00067">
    <property type="entry name" value="p450"/>
    <property type="match status" value="1"/>
</dbReference>
<proteinExistence type="inferred from homology"/>
<dbReference type="InterPro" id="IPR001128">
    <property type="entry name" value="Cyt_P450"/>
</dbReference>
<evidence type="ECO:0000256" key="6">
    <source>
        <dbReference type="RuleBase" id="RU000461"/>
    </source>
</evidence>
<keyword evidence="6" id="KW-0503">Monooxygenase</keyword>
<evidence type="ECO:0000256" key="3">
    <source>
        <dbReference type="ARBA" id="ARBA00022723"/>
    </source>
</evidence>
<evidence type="ECO:0000313" key="8">
    <source>
        <dbReference type="Proteomes" id="UP000077051"/>
    </source>
</evidence>
<dbReference type="STRING" id="747725.A0A162QWA9"/>
<comment type="cofactor">
    <cofactor evidence="1 5">
        <name>heme</name>
        <dbReference type="ChEBI" id="CHEBI:30413"/>
    </cofactor>
</comment>
<protein>
    <submittedName>
        <fullName evidence="7">Cytochrome P450 CYP5213</fullName>
    </submittedName>
</protein>
<dbReference type="VEuPathDB" id="FungiDB:MUCCIDRAFT_106776"/>
<dbReference type="GO" id="GO:0005506">
    <property type="term" value="F:iron ion binding"/>
    <property type="evidence" value="ECO:0007669"/>
    <property type="project" value="InterPro"/>
</dbReference>
<evidence type="ECO:0000256" key="1">
    <source>
        <dbReference type="ARBA" id="ARBA00001971"/>
    </source>
</evidence>
<dbReference type="EMBL" id="AMYB01000002">
    <property type="protein sequence ID" value="OAD06210.1"/>
    <property type="molecule type" value="Genomic_DNA"/>
</dbReference>
<dbReference type="PANTHER" id="PTHR46206">
    <property type="entry name" value="CYTOCHROME P450"/>
    <property type="match status" value="1"/>
</dbReference>
<organism evidence="7 8">
    <name type="scientific">Mucor lusitanicus CBS 277.49</name>
    <dbReference type="NCBI Taxonomy" id="747725"/>
    <lineage>
        <taxon>Eukaryota</taxon>
        <taxon>Fungi</taxon>
        <taxon>Fungi incertae sedis</taxon>
        <taxon>Mucoromycota</taxon>
        <taxon>Mucoromycotina</taxon>
        <taxon>Mucoromycetes</taxon>
        <taxon>Mucorales</taxon>
        <taxon>Mucorineae</taxon>
        <taxon>Mucoraceae</taxon>
        <taxon>Mucor</taxon>
    </lineage>
</organism>
<dbReference type="GO" id="GO:0016705">
    <property type="term" value="F:oxidoreductase activity, acting on paired donors, with incorporation or reduction of molecular oxygen"/>
    <property type="evidence" value="ECO:0007669"/>
    <property type="project" value="InterPro"/>
</dbReference>
<keyword evidence="8" id="KW-1185">Reference proteome</keyword>
<dbReference type="InterPro" id="IPR036396">
    <property type="entry name" value="Cyt_P450_sf"/>
</dbReference>
<reference evidence="7 8" key="1">
    <citation type="submission" date="2015-06" db="EMBL/GenBank/DDBJ databases">
        <title>Expansion of signal transduction pathways in fungi by whole-genome duplication.</title>
        <authorList>
            <consortium name="DOE Joint Genome Institute"/>
            <person name="Corrochano L.M."/>
            <person name="Kuo A."/>
            <person name="Marcet-Houben M."/>
            <person name="Polaino S."/>
            <person name="Salamov A."/>
            <person name="Villalobos J.M."/>
            <person name="Alvarez M.I."/>
            <person name="Avalos J."/>
            <person name="Benito E.P."/>
            <person name="Benoit I."/>
            <person name="Burger G."/>
            <person name="Camino L.P."/>
            <person name="Canovas D."/>
            <person name="Cerda-Olmedo E."/>
            <person name="Cheng J.-F."/>
            <person name="Dominguez A."/>
            <person name="Elias M."/>
            <person name="Eslava A.P."/>
            <person name="Glaser F."/>
            <person name="Grimwood J."/>
            <person name="Gutierrez G."/>
            <person name="Heitman J."/>
            <person name="Henrissat B."/>
            <person name="Iturriaga E.A."/>
            <person name="Lang B.F."/>
            <person name="Lavin J.L."/>
            <person name="Lee S."/>
            <person name="Li W."/>
            <person name="Lindquist E."/>
            <person name="Lopez-Garcia S."/>
            <person name="Luque E.M."/>
            <person name="Marcos A.T."/>
            <person name="Martin J."/>
            <person name="Mccluskey K."/>
            <person name="Medina H.R."/>
            <person name="Miralles-Duran A."/>
            <person name="Miyazaki A."/>
            <person name="Munoz-Torres E."/>
            <person name="Oguiza J.A."/>
            <person name="Ohm R."/>
            <person name="Olmedo M."/>
            <person name="Orejas M."/>
            <person name="Ortiz-Castellanos L."/>
            <person name="Pisabarro A.G."/>
            <person name="Rodriguez-Romero J."/>
            <person name="Ruiz-Herrera J."/>
            <person name="Ruiz-Vazquez R."/>
            <person name="Sanz C."/>
            <person name="Schackwitz W."/>
            <person name="Schmutz J."/>
            <person name="Shahriari M."/>
            <person name="Shelest E."/>
            <person name="Silva-Franco F."/>
            <person name="Soanes D."/>
            <person name="Syed K."/>
            <person name="Tagua V.G."/>
            <person name="Talbot N.J."/>
            <person name="Thon M."/>
            <person name="De Vries R.P."/>
            <person name="Wiebenga A."/>
            <person name="Yadav J.S."/>
            <person name="Braun E.L."/>
            <person name="Baker S."/>
            <person name="Garre V."/>
            <person name="Horwitz B."/>
            <person name="Torres-Martinez S."/>
            <person name="Idnurm A."/>
            <person name="Herrera-Estrella A."/>
            <person name="Gabaldon T."/>
            <person name="Grigoriev I.V."/>
        </authorList>
    </citation>
    <scope>NUCLEOTIDE SEQUENCE [LARGE SCALE GENOMIC DNA]</scope>
    <source>
        <strain evidence="7 8">CBS 277.49</strain>
    </source>
</reference>
<dbReference type="Proteomes" id="UP000077051">
    <property type="component" value="Unassembled WGS sequence"/>
</dbReference>
<dbReference type="CDD" id="cd11041">
    <property type="entry name" value="CYP503A1-like"/>
    <property type="match status" value="1"/>
</dbReference>
<comment type="similarity">
    <text evidence="2 6">Belongs to the cytochrome P450 family.</text>
</comment>
<accession>A0A162QWA9</accession>
<keyword evidence="5 6" id="KW-0349">Heme</keyword>
<keyword evidence="3 5" id="KW-0479">Metal-binding</keyword>
<dbReference type="PROSITE" id="PS00086">
    <property type="entry name" value="CYTOCHROME_P450"/>
    <property type="match status" value="1"/>
</dbReference>
<evidence type="ECO:0000256" key="2">
    <source>
        <dbReference type="ARBA" id="ARBA00010617"/>
    </source>
</evidence>
<dbReference type="GO" id="GO:0020037">
    <property type="term" value="F:heme binding"/>
    <property type="evidence" value="ECO:0007669"/>
    <property type="project" value="InterPro"/>
</dbReference>
<dbReference type="GO" id="GO:0004497">
    <property type="term" value="F:monooxygenase activity"/>
    <property type="evidence" value="ECO:0007669"/>
    <property type="project" value="UniProtKB-KW"/>
</dbReference>
<dbReference type="InterPro" id="IPR002403">
    <property type="entry name" value="Cyt_P450_E_grp-IV"/>
</dbReference>
<dbReference type="PRINTS" id="PR00385">
    <property type="entry name" value="P450"/>
</dbReference>
<keyword evidence="4 5" id="KW-0408">Iron</keyword>
<gene>
    <name evidence="7" type="ORF">MUCCIDRAFT_106776</name>
</gene>
<dbReference type="AlphaFoldDB" id="A0A162QWA9"/>
<name>A0A162QWA9_MUCCL</name>
<feature type="binding site" description="axial binding residue" evidence="5">
    <location>
        <position position="466"/>
    </location>
    <ligand>
        <name>heme</name>
        <dbReference type="ChEBI" id="CHEBI:30413"/>
    </ligand>
    <ligandPart>
        <name>Fe</name>
        <dbReference type="ChEBI" id="CHEBI:18248"/>
    </ligandPart>
</feature>
<sequence length="520" mass="58984">MQLSSTTSLLSDKRIERAVVAVGSISVAVALIKITQALIKSKNGNKSFPIIPYKYPFVGSTFEYYTNPLKLAKFYTEKWGPTFRMHLHGDLVTVVGANDAPEVFNNPQLSFLASNSRFFNSALFNGSGEFTLPDRSVINAIMKHLTPNLDYYSPRAFQQFLQEVDDKALEDLFTLHNLRPFFRRFVAKYSASAFVGTRMCQDENLISAFEHAVADIGTEFRPGPLQVIFPRLNSIYTNYFFPKSGAIKKHRALIKTALSKEIAKRLSEESQEDYVYDKNEKKDVLDYLLKTHPHEMNDDHLETLTTVILILIFVGVHTTSEALTYVMYCLAKHPEYISELREEQAGVLLDEGVADQKQDVIYTPAMYRQMVKLDSFIRECLRTRMVGFGLAHTNIGEEDIVLKSGATVKPGHEIFINMFQVHHDKDNQPGFQDLETFDGFRFVDKDKLAVKAGQDHLAFGMGRHACPGRWFATHQIKGIMSYFIKNYDISAKSEIGIANTTTTKHHRGQPTGVVQFTKIK</sequence>
<dbReference type="Gene3D" id="1.10.630.10">
    <property type="entry name" value="Cytochrome P450"/>
    <property type="match status" value="1"/>
</dbReference>
<comment type="caution">
    <text evidence="7">The sequence shown here is derived from an EMBL/GenBank/DDBJ whole genome shotgun (WGS) entry which is preliminary data.</text>
</comment>
<dbReference type="InterPro" id="IPR017972">
    <property type="entry name" value="Cyt_P450_CS"/>
</dbReference>
<dbReference type="PRINTS" id="PR00465">
    <property type="entry name" value="EP450IV"/>
</dbReference>
<dbReference type="OrthoDB" id="1844152at2759"/>
<dbReference type="SUPFAM" id="SSF48264">
    <property type="entry name" value="Cytochrome P450"/>
    <property type="match status" value="1"/>
</dbReference>
<keyword evidence="6" id="KW-0560">Oxidoreductase</keyword>